<evidence type="ECO:0000313" key="10">
    <source>
        <dbReference type="Proteomes" id="UP000469440"/>
    </source>
</evidence>
<comment type="domain">
    <text evidence="5">The PRC barrel domain binds ribosomal protein uS19.</text>
</comment>
<protein>
    <recommendedName>
        <fullName evidence="5">Ribosome maturation factor RimM</fullName>
    </recommendedName>
</protein>
<dbReference type="HAMAP" id="MF_00014">
    <property type="entry name" value="Ribosome_mat_RimM"/>
    <property type="match status" value="1"/>
</dbReference>
<dbReference type="GO" id="GO:0006364">
    <property type="term" value="P:rRNA processing"/>
    <property type="evidence" value="ECO:0007669"/>
    <property type="project" value="UniProtKB-UniRule"/>
</dbReference>
<dbReference type="Gene3D" id="2.30.30.240">
    <property type="entry name" value="PRC-barrel domain"/>
    <property type="match status" value="1"/>
</dbReference>
<name>A0A6N8HXL6_9FIRM</name>
<evidence type="ECO:0000313" key="8">
    <source>
        <dbReference type="EMBL" id="MVB10594.1"/>
    </source>
</evidence>
<reference evidence="9 11" key="2">
    <citation type="submission" date="2020-08" db="EMBL/GenBank/DDBJ databases">
        <title>The isolate Caproiciproducens sp. 7D4C2 produces n-caproate at mildly acidic conditions from hexoses: genome and rBOX comparison with related strains and chain-elongating bacteria.</title>
        <authorList>
            <person name="Esquivel-Elizondo S."/>
            <person name="Bagci C."/>
            <person name="Temovska M."/>
            <person name="Jeon B.S."/>
            <person name="Bessarab I."/>
            <person name="Williams R.B.H."/>
            <person name="Huson D.H."/>
            <person name="Angenent L.T."/>
        </authorList>
    </citation>
    <scope>NUCLEOTIDE SEQUENCE [LARGE SCALE GENOMIC DNA]</scope>
    <source>
        <strain evidence="9 11">7D4C2</strain>
    </source>
</reference>
<accession>A0A6N8HXL6</accession>
<dbReference type="Pfam" id="PF01782">
    <property type="entry name" value="RimM"/>
    <property type="match status" value="1"/>
</dbReference>
<dbReference type="EMBL" id="CP060286">
    <property type="protein sequence ID" value="QNK41621.1"/>
    <property type="molecule type" value="Genomic_DNA"/>
</dbReference>
<evidence type="ECO:0000256" key="2">
    <source>
        <dbReference type="ARBA" id="ARBA00022517"/>
    </source>
</evidence>
<dbReference type="OrthoDB" id="9810331at2"/>
<dbReference type="InterPro" id="IPR036976">
    <property type="entry name" value="RimM_N_sf"/>
</dbReference>
<dbReference type="InterPro" id="IPR002676">
    <property type="entry name" value="RimM_N"/>
</dbReference>
<evidence type="ECO:0000259" key="6">
    <source>
        <dbReference type="Pfam" id="PF01782"/>
    </source>
</evidence>
<feature type="domain" description="RimM N-terminal" evidence="6">
    <location>
        <begin position="8"/>
        <end position="87"/>
    </location>
</feature>
<dbReference type="AlphaFoldDB" id="A0A6N8HXL6"/>
<dbReference type="InterPro" id="IPR011961">
    <property type="entry name" value="RimM"/>
</dbReference>
<dbReference type="PANTHER" id="PTHR33692:SF1">
    <property type="entry name" value="RIBOSOME MATURATION FACTOR RIMM"/>
    <property type="match status" value="1"/>
</dbReference>
<keyword evidence="3 5" id="KW-0698">rRNA processing</keyword>
<comment type="subunit">
    <text evidence="5">Binds ribosomal protein uS19.</text>
</comment>
<dbReference type="KEGG" id="cfem:HCR03_05025"/>
<evidence type="ECO:0000313" key="9">
    <source>
        <dbReference type="EMBL" id="QNK41621.1"/>
    </source>
</evidence>
<dbReference type="Proteomes" id="UP000515909">
    <property type="component" value="Chromosome"/>
</dbReference>
<comment type="function">
    <text evidence="5">An accessory protein needed during the final step in the assembly of 30S ribosomal subunit, possibly for assembly of the head region. Essential for efficient processing of 16S rRNA. May be needed both before and after RbfA during the maturation of 16S rRNA. It has affinity for free ribosomal 30S subunits but not for 70S ribosomes.</text>
</comment>
<comment type="similarity">
    <text evidence="5">Belongs to the RimM family.</text>
</comment>
<dbReference type="GO" id="GO:0043022">
    <property type="term" value="F:ribosome binding"/>
    <property type="evidence" value="ECO:0007669"/>
    <property type="project" value="InterPro"/>
</dbReference>
<dbReference type="Pfam" id="PF24986">
    <property type="entry name" value="PRC_RimM"/>
    <property type="match status" value="1"/>
</dbReference>
<accession>A0A7G8TDD0</accession>
<dbReference type="InterPro" id="IPR011033">
    <property type="entry name" value="PRC_barrel-like_sf"/>
</dbReference>
<keyword evidence="1 5" id="KW-0963">Cytoplasm</keyword>
<evidence type="ECO:0000256" key="5">
    <source>
        <dbReference type="HAMAP-Rule" id="MF_00014"/>
    </source>
</evidence>
<organism evidence="8 10">
    <name type="scientific">Caproicibacter fermentans</name>
    <dbReference type="NCBI Taxonomy" id="2576756"/>
    <lineage>
        <taxon>Bacteria</taxon>
        <taxon>Bacillati</taxon>
        <taxon>Bacillota</taxon>
        <taxon>Clostridia</taxon>
        <taxon>Eubacteriales</taxon>
        <taxon>Acutalibacteraceae</taxon>
        <taxon>Caproicibacter</taxon>
    </lineage>
</organism>
<comment type="subcellular location">
    <subcellularLocation>
        <location evidence="5">Cytoplasm</location>
    </subcellularLocation>
</comment>
<keyword evidence="2 5" id="KW-0690">Ribosome biogenesis</keyword>
<evidence type="ECO:0000259" key="7">
    <source>
        <dbReference type="Pfam" id="PF24986"/>
    </source>
</evidence>
<dbReference type="InterPro" id="IPR009000">
    <property type="entry name" value="Transl_B-barrel_sf"/>
</dbReference>
<dbReference type="Gene3D" id="2.40.30.60">
    <property type="entry name" value="RimM"/>
    <property type="match status" value="1"/>
</dbReference>
<dbReference type="GO" id="GO:0005737">
    <property type="term" value="C:cytoplasm"/>
    <property type="evidence" value="ECO:0007669"/>
    <property type="project" value="UniProtKB-SubCell"/>
</dbReference>
<feature type="domain" description="Ribosome maturation factor RimM PRC barrel" evidence="7">
    <location>
        <begin position="98"/>
        <end position="158"/>
    </location>
</feature>
<dbReference type="GO" id="GO:0005840">
    <property type="term" value="C:ribosome"/>
    <property type="evidence" value="ECO:0007669"/>
    <property type="project" value="InterPro"/>
</dbReference>
<dbReference type="GO" id="GO:0042274">
    <property type="term" value="P:ribosomal small subunit biogenesis"/>
    <property type="evidence" value="ECO:0007669"/>
    <property type="project" value="UniProtKB-UniRule"/>
</dbReference>
<dbReference type="SUPFAM" id="SSF50346">
    <property type="entry name" value="PRC-barrel domain"/>
    <property type="match status" value="1"/>
</dbReference>
<keyword evidence="4 5" id="KW-0143">Chaperone</keyword>
<evidence type="ECO:0000256" key="3">
    <source>
        <dbReference type="ARBA" id="ARBA00022552"/>
    </source>
</evidence>
<dbReference type="Proteomes" id="UP000469440">
    <property type="component" value="Unassembled WGS sequence"/>
</dbReference>
<reference evidence="8 10" key="1">
    <citation type="submission" date="2019-09" db="EMBL/GenBank/DDBJ databases">
        <title>Genome sequence of Clostridium sp. EA1.</title>
        <authorList>
            <person name="Poehlein A."/>
            <person name="Bengelsdorf F.R."/>
            <person name="Daniel R."/>
        </authorList>
    </citation>
    <scope>NUCLEOTIDE SEQUENCE [LARGE SCALE GENOMIC DNA]</scope>
    <source>
        <strain evidence="8 10">EA1</strain>
    </source>
</reference>
<evidence type="ECO:0000313" key="11">
    <source>
        <dbReference type="Proteomes" id="UP000515909"/>
    </source>
</evidence>
<dbReference type="SUPFAM" id="SSF50447">
    <property type="entry name" value="Translation proteins"/>
    <property type="match status" value="1"/>
</dbReference>
<proteinExistence type="inferred from homology"/>
<dbReference type="RefSeq" id="WP_066647816.1">
    <property type="nucleotide sequence ID" value="NZ_CP060286.1"/>
</dbReference>
<dbReference type="PANTHER" id="PTHR33692">
    <property type="entry name" value="RIBOSOME MATURATION FACTOR RIMM"/>
    <property type="match status" value="1"/>
</dbReference>
<dbReference type="NCBIfam" id="TIGR02273">
    <property type="entry name" value="16S_RimM"/>
    <property type="match status" value="1"/>
</dbReference>
<dbReference type="EMBL" id="VWXL01000046">
    <property type="protein sequence ID" value="MVB10594.1"/>
    <property type="molecule type" value="Genomic_DNA"/>
</dbReference>
<keyword evidence="10" id="KW-1185">Reference proteome</keyword>
<evidence type="ECO:0000256" key="4">
    <source>
        <dbReference type="ARBA" id="ARBA00023186"/>
    </source>
</evidence>
<sequence>MQKKYLEAGKIVGTHGIKGELRVQPWCDSAEFLTRFSTLYLEAGNVPVHVLSSRVHKELLLMVLEGVDSVEKADTYRNKVLYLDRSDVTLPDGRYFMQDLVGLDVYDADTFLYYGTLTRVLRTGANDVYQITAQDHKNYLIPAVPEFILGIDLEKGKMMIRPIRGIFDDED</sequence>
<gene>
    <name evidence="5 8" type="primary">rimM</name>
    <name evidence="8" type="ORF">CAFE_12890</name>
    <name evidence="9" type="ORF">HCR03_05025</name>
</gene>
<dbReference type="InterPro" id="IPR056792">
    <property type="entry name" value="PRC_RimM"/>
</dbReference>
<evidence type="ECO:0000256" key="1">
    <source>
        <dbReference type="ARBA" id="ARBA00022490"/>
    </source>
</evidence>